<feature type="compositionally biased region" description="Low complexity" evidence="1">
    <location>
        <begin position="38"/>
        <end position="52"/>
    </location>
</feature>
<accession>M7BTI3</accession>
<feature type="compositionally biased region" description="Polar residues" evidence="1">
    <location>
        <begin position="95"/>
        <end position="107"/>
    </location>
</feature>
<keyword evidence="3" id="KW-1185">Reference proteome</keyword>
<feature type="compositionally biased region" description="Acidic residues" evidence="1">
    <location>
        <begin position="64"/>
        <end position="77"/>
    </location>
</feature>
<organism evidence="2 3">
    <name type="scientific">Chelonia mydas</name>
    <name type="common">Green sea-turtle</name>
    <name type="synonym">Chelonia agassizi</name>
    <dbReference type="NCBI Taxonomy" id="8469"/>
    <lineage>
        <taxon>Eukaryota</taxon>
        <taxon>Metazoa</taxon>
        <taxon>Chordata</taxon>
        <taxon>Craniata</taxon>
        <taxon>Vertebrata</taxon>
        <taxon>Euteleostomi</taxon>
        <taxon>Archelosauria</taxon>
        <taxon>Testudinata</taxon>
        <taxon>Testudines</taxon>
        <taxon>Cryptodira</taxon>
        <taxon>Durocryptodira</taxon>
        <taxon>Americhelydia</taxon>
        <taxon>Chelonioidea</taxon>
        <taxon>Cheloniidae</taxon>
        <taxon>Chelonia</taxon>
    </lineage>
</organism>
<evidence type="ECO:0000313" key="2">
    <source>
        <dbReference type="EMBL" id="EMP41151.1"/>
    </source>
</evidence>
<feature type="region of interest" description="Disordered" evidence="1">
    <location>
        <begin position="38"/>
        <end position="133"/>
    </location>
</feature>
<name>M7BTI3_CHEMY</name>
<evidence type="ECO:0000256" key="1">
    <source>
        <dbReference type="SAM" id="MobiDB-lite"/>
    </source>
</evidence>
<dbReference type="AlphaFoldDB" id="M7BTI3"/>
<evidence type="ECO:0000313" key="3">
    <source>
        <dbReference type="Proteomes" id="UP000031443"/>
    </source>
</evidence>
<protein>
    <submittedName>
        <fullName evidence="2">Uncharacterized protein</fullName>
    </submittedName>
</protein>
<proteinExistence type="predicted"/>
<reference evidence="3" key="1">
    <citation type="journal article" date="2013" name="Nat. Genet.">
        <title>The draft genomes of soft-shell turtle and green sea turtle yield insights into the development and evolution of the turtle-specific body plan.</title>
        <authorList>
            <person name="Wang Z."/>
            <person name="Pascual-Anaya J."/>
            <person name="Zadissa A."/>
            <person name="Li W."/>
            <person name="Niimura Y."/>
            <person name="Huang Z."/>
            <person name="Li C."/>
            <person name="White S."/>
            <person name="Xiong Z."/>
            <person name="Fang D."/>
            <person name="Wang B."/>
            <person name="Ming Y."/>
            <person name="Chen Y."/>
            <person name="Zheng Y."/>
            <person name="Kuraku S."/>
            <person name="Pignatelli M."/>
            <person name="Herrero J."/>
            <person name="Beal K."/>
            <person name="Nozawa M."/>
            <person name="Li Q."/>
            <person name="Wang J."/>
            <person name="Zhang H."/>
            <person name="Yu L."/>
            <person name="Shigenobu S."/>
            <person name="Wang J."/>
            <person name="Liu J."/>
            <person name="Flicek P."/>
            <person name="Searle S."/>
            <person name="Wang J."/>
            <person name="Kuratani S."/>
            <person name="Yin Y."/>
            <person name="Aken B."/>
            <person name="Zhang G."/>
            <person name="Irie N."/>
        </authorList>
    </citation>
    <scope>NUCLEOTIDE SEQUENCE [LARGE SCALE GENOMIC DNA]</scope>
</reference>
<gene>
    <name evidence="2" type="ORF">UY3_01569</name>
</gene>
<sequence>MKIKELRQVYQKVRDAKSHSGAALQICHLYNELHAILSSNPTTTPNSSLNTSEELESQARADNTQEEVLDKQEEEEENGRQAGEEFILPDGQELFVTSEQSNQSENSIVAECDAGKGTSGCPPNAADDLVPMP</sequence>
<dbReference type="EMBL" id="KB497515">
    <property type="protein sequence ID" value="EMP41151.1"/>
    <property type="molecule type" value="Genomic_DNA"/>
</dbReference>
<dbReference type="Proteomes" id="UP000031443">
    <property type="component" value="Unassembled WGS sequence"/>
</dbReference>